<dbReference type="RefSeq" id="WP_335424060.1">
    <property type="nucleotide sequence ID" value="NZ_JBALHR010000008.1"/>
</dbReference>
<keyword evidence="1" id="KW-1133">Transmembrane helix</keyword>
<sequence>MTKRRGPVFLARRSYRLRRMRDAARLLPIAGAFLFLLPILWEPDRSASRDTATDGIYLFVIWALLVLIAALMAPGLGTGEEPESGAHGDEEAPH</sequence>
<proteinExistence type="predicted"/>
<reference evidence="2" key="1">
    <citation type="submission" date="2024-02" db="EMBL/GenBank/DDBJ databases">
        <title>Genome sequences of strain Gemmobacter sp. JM10B15.</title>
        <authorList>
            <person name="Zhang M."/>
        </authorList>
    </citation>
    <scope>NUCLEOTIDE SEQUENCE</scope>
    <source>
        <strain evidence="2">JM10B15</strain>
    </source>
</reference>
<evidence type="ECO:0000256" key="1">
    <source>
        <dbReference type="SAM" id="Phobius"/>
    </source>
</evidence>
<feature type="transmembrane region" description="Helical" evidence="1">
    <location>
        <begin position="56"/>
        <end position="76"/>
    </location>
</feature>
<comment type="caution">
    <text evidence="2">The sequence shown here is derived from an EMBL/GenBank/DDBJ whole genome shotgun (WGS) entry which is preliminary data.</text>
</comment>
<keyword evidence="1" id="KW-0472">Membrane</keyword>
<organism evidence="2 3">
    <name type="scientific">Gemmobacter denitrificans</name>
    <dbReference type="NCBI Taxonomy" id="3123040"/>
    <lineage>
        <taxon>Bacteria</taxon>
        <taxon>Pseudomonadati</taxon>
        <taxon>Pseudomonadota</taxon>
        <taxon>Alphaproteobacteria</taxon>
        <taxon>Rhodobacterales</taxon>
        <taxon>Paracoccaceae</taxon>
        <taxon>Gemmobacter</taxon>
    </lineage>
</organism>
<keyword evidence="1" id="KW-0812">Transmembrane</keyword>
<feature type="transmembrane region" description="Helical" evidence="1">
    <location>
        <begin position="23"/>
        <end position="41"/>
    </location>
</feature>
<accession>A0ABU8BX14</accession>
<evidence type="ECO:0000313" key="2">
    <source>
        <dbReference type="EMBL" id="MEH7829228.1"/>
    </source>
</evidence>
<gene>
    <name evidence="2" type="ORF">V6590_13810</name>
</gene>
<protein>
    <submittedName>
        <fullName evidence="2">Uncharacterized protein</fullName>
    </submittedName>
</protein>
<name>A0ABU8BX14_9RHOB</name>
<evidence type="ECO:0000313" key="3">
    <source>
        <dbReference type="Proteomes" id="UP001431963"/>
    </source>
</evidence>
<dbReference type="Proteomes" id="UP001431963">
    <property type="component" value="Unassembled WGS sequence"/>
</dbReference>
<keyword evidence="3" id="KW-1185">Reference proteome</keyword>
<dbReference type="EMBL" id="JBALHR010000008">
    <property type="protein sequence ID" value="MEH7829228.1"/>
    <property type="molecule type" value="Genomic_DNA"/>
</dbReference>